<dbReference type="EMBL" id="BPLR01007257">
    <property type="protein sequence ID" value="GIY15648.1"/>
    <property type="molecule type" value="Genomic_DNA"/>
</dbReference>
<accession>A0AAV4R6F4</accession>
<organism evidence="1 2">
    <name type="scientific">Caerostris extrusa</name>
    <name type="common">Bark spider</name>
    <name type="synonym">Caerostris bankana</name>
    <dbReference type="NCBI Taxonomy" id="172846"/>
    <lineage>
        <taxon>Eukaryota</taxon>
        <taxon>Metazoa</taxon>
        <taxon>Ecdysozoa</taxon>
        <taxon>Arthropoda</taxon>
        <taxon>Chelicerata</taxon>
        <taxon>Arachnida</taxon>
        <taxon>Araneae</taxon>
        <taxon>Araneomorphae</taxon>
        <taxon>Entelegynae</taxon>
        <taxon>Araneoidea</taxon>
        <taxon>Araneidae</taxon>
        <taxon>Caerostris</taxon>
    </lineage>
</organism>
<evidence type="ECO:0000313" key="2">
    <source>
        <dbReference type="Proteomes" id="UP001054945"/>
    </source>
</evidence>
<keyword evidence="2" id="KW-1185">Reference proteome</keyword>
<gene>
    <name evidence="1" type="ORF">CEXT_69721</name>
</gene>
<evidence type="ECO:0000313" key="1">
    <source>
        <dbReference type="EMBL" id="GIY15648.1"/>
    </source>
</evidence>
<proteinExistence type="predicted"/>
<reference evidence="1 2" key="1">
    <citation type="submission" date="2021-06" db="EMBL/GenBank/DDBJ databases">
        <title>Caerostris extrusa draft genome.</title>
        <authorList>
            <person name="Kono N."/>
            <person name="Arakawa K."/>
        </authorList>
    </citation>
    <scope>NUCLEOTIDE SEQUENCE [LARGE SCALE GENOMIC DNA]</scope>
</reference>
<protein>
    <submittedName>
        <fullName evidence="1">Uncharacterized protein</fullName>
    </submittedName>
</protein>
<sequence>MHFRAGDIQAIGAPLPPSARNAIEGTIWGIPLNGFSPSLELDFQIPSKLVEGSTLSGPYAFSLSVLVLNHPINNPTPNFLTLSSAFSGMPLRTCIFAQAISRQLVHPDTPHPSKYHRKHDLGNSVKWIFTLSLIGFPNPIKTCRRFYDRLLRTRRWNAQSAERSNEHAHILV</sequence>
<dbReference type="Proteomes" id="UP001054945">
    <property type="component" value="Unassembled WGS sequence"/>
</dbReference>
<dbReference type="AlphaFoldDB" id="A0AAV4R6F4"/>
<name>A0AAV4R6F4_CAEEX</name>
<comment type="caution">
    <text evidence="1">The sequence shown here is derived from an EMBL/GenBank/DDBJ whole genome shotgun (WGS) entry which is preliminary data.</text>
</comment>